<keyword evidence="9" id="KW-0560">Oxidoreductase</keyword>
<evidence type="ECO:0000256" key="3">
    <source>
        <dbReference type="ARBA" id="ARBA00004738"/>
    </source>
</evidence>
<sequence length="255" mass="29349">MYLVLGTEVLAKSHPLPLLTTFKLQLLDGMRKAYMEKGEVFTESQLVSQEPFEQFRDWFEIASKTPGIEEPNAMCLATATKDGRPSARMVLLKGYGPNGFKFFTNYKSRKASELDANPYASLNFYWEPLKRCVRIEGKVEKLSTEESTEYFMSRPESSRIGAIVSPQSQPIPSRDYLSEKQTELTQLAQEKPEQICKPENWGGYIVVPDMIEFWQGQTNRLHDRIRFRKLKPDDKPDNAVVHQGKNGWVYERLAP</sequence>
<dbReference type="InterPro" id="IPR019740">
    <property type="entry name" value="Pyridox_Oxase_CS"/>
</dbReference>
<evidence type="ECO:0000256" key="6">
    <source>
        <dbReference type="ARBA" id="ARBA00012801"/>
    </source>
</evidence>
<evidence type="ECO:0000256" key="8">
    <source>
        <dbReference type="ARBA" id="ARBA00022643"/>
    </source>
</evidence>
<dbReference type="Gene3D" id="2.30.110.10">
    <property type="entry name" value="Electron Transport, Fmn-binding Protein, Chain A"/>
    <property type="match status" value="1"/>
</dbReference>
<comment type="pathway">
    <text evidence="3">Cofactor metabolism; pyridoxal 5'-phosphate salvage; pyridoxal 5'-phosphate from pyridoxamine 5'-phosphate: step 1/1.</text>
</comment>
<evidence type="ECO:0000259" key="10">
    <source>
        <dbReference type="Pfam" id="PF01243"/>
    </source>
</evidence>
<evidence type="ECO:0000256" key="5">
    <source>
        <dbReference type="ARBA" id="ARBA00007301"/>
    </source>
</evidence>
<evidence type="ECO:0000313" key="12">
    <source>
        <dbReference type="EMBL" id="CAL8141864.1"/>
    </source>
</evidence>
<dbReference type="PROSITE" id="PS01064">
    <property type="entry name" value="PYRIDOX_OXIDASE"/>
    <property type="match status" value="1"/>
</dbReference>
<dbReference type="PANTHER" id="PTHR10851">
    <property type="entry name" value="PYRIDOXINE-5-PHOSPHATE OXIDASE"/>
    <property type="match status" value="1"/>
</dbReference>
<dbReference type="NCBIfam" id="TIGR00558">
    <property type="entry name" value="pdxH"/>
    <property type="match status" value="1"/>
</dbReference>
<evidence type="ECO:0000256" key="2">
    <source>
        <dbReference type="ARBA" id="ARBA00003691"/>
    </source>
</evidence>
<dbReference type="EC" id="1.4.3.5" evidence="6"/>
<dbReference type="InterPro" id="IPR000659">
    <property type="entry name" value="Pyridox_Oxase"/>
</dbReference>
<dbReference type="InterPro" id="IPR019576">
    <property type="entry name" value="Pyridoxamine_oxidase_dimer_C"/>
</dbReference>
<comment type="pathway">
    <text evidence="4">Cofactor metabolism; pyridoxal 5'-phosphate salvage; pyridoxal 5'-phosphate from pyridoxine 5'-phosphate: step 1/1.</text>
</comment>
<evidence type="ECO:0000259" key="11">
    <source>
        <dbReference type="Pfam" id="PF10590"/>
    </source>
</evidence>
<dbReference type="NCBIfam" id="NF004231">
    <property type="entry name" value="PRK05679.1"/>
    <property type="match status" value="1"/>
</dbReference>
<dbReference type="Proteomes" id="UP001642540">
    <property type="component" value="Unassembled WGS sequence"/>
</dbReference>
<accession>A0ABP1S1Z5</accession>
<keyword evidence="13" id="KW-1185">Reference proteome</keyword>
<comment type="caution">
    <text evidence="12">The sequence shown here is derived from an EMBL/GenBank/DDBJ whole genome shotgun (WGS) entry which is preliminary data.</text>
</comment>
<keyword evidence="8" id="KW-0288">FMN</keyword>
<dbReference type="InterPro" id="IPR012349">
    <property type="entry name" value="Split_barrel_FMN-bd"/>
</dbReference>
<protein>
    <recommendedName>
        <fullName evidence="6">pyridoxal 5'-phosphate synthase</fullName>
        <ecNumber evidence="6">1.4.3.5</ecNumber>
    </recommendedName>
</protein>
<dbReference type="InterPro" id="IPR011576">
    <property type="entry name" value="Pyridox_Oxase_N"/>
</dbReference>
<comment type="similarity">
    <text evidence="5">Belongs to the pyridoxamine 5'-phosphate oxidase family.</text>
</comment>
<evidence type="ECO:0000313" key="13">
    <source>
        <dbReference type="Proteomes" id="UP001642540"/>
    </source>
</evidence>
<dbReference type="HAMAP" id="MF_01629">
    <property type="entry name" value="PdxH"/>
    <property type="match status" value="1"/>
</dbReference>
<evidence type="ECO:0000256" key="9">
    <source>
        <dbReference type="ARBA" id="ARBA00023002"/>
    </source>
</evidence>
<feature type="domain" description="Pyridoxamine 5'-phosphate oxidase N-terminal" evidence="10">
    <location>
        <begin position="68"/>
        <end position="178"/>
    </location>
</feature>
<gene>
    <name evidence="12" type="ORF">ODALV1_LOCUS28881</name>
</gene>
<comment type="cofactor">
    <cofactor evidence="1">
        <name>FMN</name>
        <dbReference type="ChEBI" id="CHEBI:58210"/>
    </cofactor>
</comment>
<dbReference type="PIRSF" id="PIRSF000190">
    <property type="entry name" value="Pyd_amn-ph_oxd"/>
    <property type="match status" value="1"/>
</dbReference>
<evidence type="ECO:0000256" key="4">
    <source>
        <dbReference type="ARBA" id="ARBA00005037"/>
    </source>
</evidence>
<dbReference type="EMBL" id="CAXLJM020000148">
    <property type="protein sequence ID" value="CAL8141864.1"/>
    <property type="molecule type" value="Genomic_DNA"/>
</dbReference>
<name>A0ABP1S1Z5_9HEXA</name>
<dbReference type="PANTHER" id="PTHR10851:SF0">
    <property type="entry name" value="PYRIDOXINE-5'-PHOSPHATE OXIDASE"/>
    <property type="match status" value="1"/>
</dbReference>
<evidence type="ECO:0000256" key="7">
    <source>
        <dbReference type="ARBA" id="ARBA00022630"/>
    </source>
</evidence>
<dbReference type="SUPFAM" id="SSF50475">
    <property type="entry name" value="FMN-binding split barrel"/>
    <property type="match status" value="1"/>
</dbReference>
<reference evidence="12 13" key="1">
    <citation type="submission" date="2024-08" db="EMBL/GenBank/DDBJ databases">
        <authorList>
            <person name="Cucini C."/>
            <person name="Frati F."/>
        </authorList>
    </citation>
    <scope>NUCLEOTIDE SEQUENCE [LARGE SCALE GENOMIC DNA]</scope>
</reference>
<organism evidence="12 13">
    <name type="scientific">Orchesella dallaii</name>
    <dbReference type="NCBI Taxonomy" id="48710"/>
    <lineage>
        <taxon>Eukaryota</taxon>
        <taxon>Metazoa</taxon>
        <taxon>Ecdysozoa</taxon>
        <taxon>Arthropoda</taxon>
        <taxon>Hexapoda</taxon>
        <taxon>Collembola</taxon>
        <taxon>Entomobryomorpha</taxon>
        <taxon>Entomobryoidea</taxon>
        <taxon>Orchesellidae</taxon>
        <taxon>Orchesellinae</taxon>
        <taxon>Orchesella</taxon>
    </lineage>
</organism>
<dbReference type="Pfam" id="PF10590">
    <property type="entry name" value="PNP_phzG_C"/>
    <property type="match status" value="1"/>
</dbReference>
<keyword evidence="7" id="KW-0285">Flavoprotein</keyword>
<evidence type="ECO:0000256" key="1">
    <source>
        <dbReference type="ARBA" id="ARBA00001917"/>
    </source>
</evidence>
<dbReference type="Pfam" id="PF01243">
    <property type="entry name" value="PNPOx_N"/>
    <property type="match status" value="1"/>
</dbReference>
<comment type="function">
    <text evidence="2">Catalyzes the oxidation of either pyridoxine 5'-phosphate (PNP) or pyridoxamine 5'-phosphate (PMP) into pyridoxal 5'-phosphate (PLP).</text>
</comment>
<proteinExistence type="inferred from homology"/>
<feature type="domain" description="Pyridoxine 5'-phosphate oxidase dimerisation C-terminal" evidence="11">
    <location>
        <begin position="201"/>
        <end position="255"/>
    </location>
</feature>